<evidence type="ECO:0000313" key="2">
    <source>
        <dbReference type="Proteomes" id="UP000242913"/>
    </source>
</evidence>
<reference evidence="1 2" key="1">
    <citation type="submission" date="2015-12" db="EMBL/GenBank/DDBJ databases">
        <title>Draft genome of the nematode, Onchocerca flexuosa.</title>
        <authorList>
            <person name="Mitreva M."/>
        </authorList>
    </citation>
    <scope>NUCLEOTIDE SEQUENCE [LARGE SCALE GENOMIC DNA]</scope>
    <source>
        <strain evidence="1">Red Deer</strain>
    </source>
</reference>
<accession>A0A238BTV4</accession>
<keyword evidence="2" id="KW-1185">Reference proteome</keyword>
<sequence length="34" mass="4260">MHLSRILVFSLRIPSKKRKIEKIFCNKMIWKKMR</sequence>
<protein>
    <submittedName>
        <fullName evidence="1">Uncharacterized protein</fullName>
    </submittedName>
</protein>
<gene>
    <name evidence="1" type="ORF">X798_04994</name>
</gene>
<organism evidence="1 2">
    <name type="scientific">Onchocerca flexuosa</name>
    <dbReference type="NCBI Taxonomy" id="387005"/>
    <lineage>
        <taxon>Eukaryota</taxon>
        <taxon>Metazoa</taxon>
        <taxon>Ecdysozoa</taxon>
        <taxon>Nematoda</taxon>
        <taxon>Chromadorea</taxon>
        <taxon>Rhabditida</taxon>
        <taxon>Spirurina</taxon>
        <taxon>Spiruromorpha</taxon>
        <taxon>Filarioidea</taxon>
        <taxon>Onchocercidae</taxon>
        <taxon>Onchocerca</taxon>
    </lineage>
</organism>
<dbReference type="AlphaFoldDB" id="A0A238BTV4"/>
<proteinExistence type="predicted"/>
<evidence type="ECO:0000313" key="1">
    <source>
        <dbReference type="EMBL" id="OZC07998.1"/>
    </source>
</evidence>
<name>A0A238BTV4_9BILA</name>
<dbReference type="Proteomes" id="UP000242913">
    <property type="component" value="Unassembled WGS sequence"/>
</dbReference>
<dbReference type="EMBL" id="KZ270017">
    <property type="protein sequence ID" value="OZC07998.1"/>
    <property type="molecule type" value="Genomic_DNA"/>
</dbReference>